<dbReference type="PROSITE" id="PS51257">
    <property type="entry name" value="PROKAR_LIPOPROTEIN"/>
    <property type="match status" value="1"/>
</dbReference>
<dbReference type="EMBL" id="CP049886">
    <property type="protein sequence ID" value="QIL46667.1"/>
    <property type="molecule type" value="Genomic_DNA"/>
</dbReference>
<proteinExistence type="predicted"/>
<protein>
    <submittedName>
        <fullName evidence="1">Uncharacterized protein</fullName>
    </submittedName>
</protein>
<accession>A0A6G8ANU7</accession>
<keyword evidence="2" id="KW-1185">Reference proteome</keyword>
<reference evidence="1 2" key="1">
    <citation type="submission" date="2020-03" db="EMBL/GenBank/DDBJ databases">
        <title>Vagococcus sp. nov., isolated from beetles.</title>
        <authorList>
            <person name="Hyun D.-W."/>
            <person name="Bae J.-W."/>
        </authorList>
    </citation>
    <scope>NUCLEOTIDE SEQUENCE [LARGE SCALE GENOMIC DNA]</scope>
    <source>
        <strain evidence="1 2">HDW17A</strain>
    </source>
</reference>
<name>A0A6G8ANU7_9ENTE</name>
<sequence>MKKLITLSITLVSCLFLSGCSKEQNIEGKWKATDAYKQKINLSIDPTTITMEIKKHEKEMEYKEISNSEKNNMKYFVFEIDKQQFTIVFPNKRDANTALFIKNNSNHDPFSGALTYTMNREKFPNYEQTAKQYFKN</sequence>
<evidence type="ECO:0000313" key="2">
    <source>
        <dbReference type="Proteomes" id="UP000500890"/>
    </source>
</evidence>
<organism evidence="1 2">
    <name type="scientific">Vagococcus coleopterorum</name>
    <dbReference type="NCBI Taxonomy" id="2714946"/>
    <lineage>
        <taxon>Bacteria</taxon>
        <taxon>Bacillati</taxon>
        <taxon>Bacillota</taxon>
        <taxon>Bacilli</taxon>
        <taxon>Lactobacillales</taxon>
        <taxon>Enterococcaceae</taxon>
        <taxon>Vagococcus</taxon>
    </lineage>
</organism>
<dbReference type="KEGG" id="vah:G7081_06035"/>
<dbReference type="RefSeq" id="WP_166008055.1">
    <property type="nucleotide sequence ID" value="NZ_CP049886.1"/>
</dbReference>
<evidence type="ECO:0000313" key="1">
    <source>
        <dbReference type="EMBL" id="QIL46667.1"/>
    </source>
</evidence>
<dbReference type="AlphaFoldDB" id="A0A6G8ANU7"/>
<gene>
    <name evidence="1" type="ORF">G7081_06035</name>
</gene>
<dbReference type="Proteomes" id="UP000500890">
    <property type="component" value="Chromosome"/>
</dbReference>